<feature type="transmembrane region" description="Helical" evidence="6">
    <location>
        <begin position="70"/>
        <end position="90"/>
    </location>
</feature>
<dbReference type="Proteomes" id="UP001642540">
    <property type="component" value="Unassembled WGS sequence"/>
</dbReference>
<keyword evidence="3 6" id="KW-1133">Transmembrane helix</keyword>
<keyword evidence="4 6" id="KW-0472">Membrane</keyword>
<gene>
    <name evidence="7" type="ORF">ODALV1_LOCUS27769</name>
</gene>
<evidence type="ECO:0000256" key="1">
    <source>
        <dbReference type="ARBA" id="ARBA00004141"/>
    </source>
</evidence>
<feature type="region of interest" description="Disordered" evidence="5">
    <location>
        <begin position="1"/>
        <end position="26"/>
    </location>
</feature>
<feature type="compositionally biased region" description="Pro residues" evidence="5">
    <location>
        <begin position="8"/>
        <end position="23"/>
    </location>
</feature>
<proteinExistence type="predicted"/>
<name>A0ABP1RZN8_9HEXA</name>
<reference evidence="7 8" key="1">
    <citation type="submission" date="2024-08" db="EMBL/GenBank/DDBJ databases">
        <authorList>
            <person name="Cucini C."/>
            <person name="Frati F."/>
        </authorList>
    </citation>
    <scope>NUCLEOTIDE SEQUENCE [LARGE SCALE GENOMIC DNA]</scope>
</reference>
<dbReference type="InterPro" id="IPR008952">
    <property type="entry name" value="Tetraspanin_EC2_sf"/>
</dbReference>
<accession>A0ABP1RZN8</accession>
<dbReference type="EMBL" id="CAXLJM020000124">
    <property type="protein sequence ID" value="CAL8139290.1"/>
    <property type="molecule type" value="Genomic_DNA"/>
</dbReference>
<protein>
    <recommendedName>
        <fullName evidence="9">Tetraspanin</fullName>
    </recommendedName>
</protein>
<feature type="transmembrane region" description="Helical" evidence="6">
    <location>
        <begin position="110"/>
        <end position="131"/>
    </location>
</feature>
<evidence type="ECO:0000256" key="3">
    <source>
        <dbReference type="ARBA" id="ARBA00022989"/>
    </source>
</evidence>
<evidence type="ECO:0000256" key="2">
    <source>
        <dbReference type="ARBA" id="ARBA00022692"/>
    </source>
</evidence>
<feature type="compositionally biased region" description="Low complexity" evidence="5">
    <location>
        <begin position="791"/>
        <end position="809"/>
    </location>
</feature>
<comment type="caution">
    <text evidence="7">The sequence shown here is derived from an EMBL/GenBank/DDBJ whole genome shotgun (WGS) entry which is preliminary data.</text>
</comment>
<keyword evidence="8" id="KW-1185">Reference proteome</keyword>
<evidence type="ECO:0000256" key="6">
    <source>
        <dbReference type="SAM" id="Phobius"/>
    </source>
</evidence>
<evidence type="ECO:0000256" key="4">
    <source>
        <dbReference type="ARBA" id="ARBA00023136"/>
    </source>
</evidence>
<dbReference type="InterPro" id="IPR018499">
    <property type="entry name" value="Tetraspanin/Peripherin"/>
</dbReference>
<feature type="transmembrane region" description="Helical" evidence="6">
    <location>
        <begin position="138"/>
        <end position="156"/>
    </location>
</feature>
<evidence type="ECO:0000256" key="5">
    <source>
        <dbReference type="SAM" id="MobiDB-lite"/>
    </source>
</evidence>
<evidence type="ECO:0000313" key="7">
    <source>
        <dbReference type="EMBL" id="CAL8139290.1"/>
    </source>
</evidence>
<feature type="transmembrane region" description="Helical" evidence="6">
    <location>
        <begin position="589"/>
        <end position="612"/>
    </location>
</feature>
<evidence type="ECO:0008006" key="9">
    <source>
        <dbReference type="Google" id="ProtNLM"/>
    </source>
</evidence>
<feature type="region of interest" description="Disordered" evidence="5">
    <location>
        <begin position="677"/>
        <end position="815"/>
    </location>
</feature>
<dbReference type="Gene3D" id="1.10.1450.10">
    <property type="entry name" value="Tetraspanin"/>
    <property type="match status" value="1"/>
</dbReference>
<dbReference type="Pfam" id="PF00335">
    <property type="entry name" value="Tetraspanin"/>
    <property type="match status" value="1"/>
</dbReference>
<evidence type="ECO:0000313" key="8">
    <source>
        <dbReference type="Proteomes" id="UP001642540"/>
    </source>
</evidence>
<feature type="compositionally biased region" description="Gly residues" evidence="5">
    <location>
        <begin position="678"/>
        <end position="708"/>
    </location>
</feature>
<keyword evidence="2 6" id="KW-0812">Transmembrane</keyword>
<organism evidence="7 8">
    <name type="scientific">Orchesella dallaii</name>
    <dbReference type="NCBI Taxonomy" id="48710"/>
    <lineage>
        <taxon>Eukaryota</taxon>
        <taxon>Metazoa</taxon>
        <taxon>Ecdysozoa</taxon>
        <taxon>Arthropoda</taxon>
        <taxon>Hexapoda</taxon>
        <taxon>Collembola</taxon>
        <taxon>Entomobryomorpha</taxon>
        <taxon>Entomobryoidea</taxon>
        <taxon>Orchesellidae</taxon>
        <taxon>Orchesellinae</taxon>
        <taxon>Orchesella</taxon>
    </lineage>
</organism>
<sequence>MASQAGGFPPPSRSVVSLPPPQAPGQISVNVEEEIFDDEYDDEYYDEEEPEVLTGVTKQKRRIVLTKRTYLLVAFVIIAGLGAAGLVLAYRKVDEWGGEYPPTVKSQDAFTNTLTAIFVITIITPIGFVILKFRITNLLVGFVYMFCLVVCIFFSMKGISSAYYSYIEDTDFTIHQFYASSHDTSLLNDFWQFHQSQHKCCGTKHIDIVDDWPGFLKTSRLPESCCTDEWLEELNEKYPNVGANNLRKNCGKGLGRIREHPLKPKLPKRVYSGFFLSLSDKEVAKFESKYKIINPENYFVLMLDVRTKFNETLNALEAFRLNWKTYYVDNVYNQIGISIFSRWVSQFRPEEKNIALVDELYFIQLQNKTKLVGWKNESGRGRVINDILYQADLDHTMVEENMTVGVIGGNSSFLNALCVNISKQNHELRGSPEEYCQKRIFKTRQKANTLGRELLLRMDFLTTYLHVLGDTTDEEELEKLEGKPWALWKIPTNYETDEIYPYKLAANLFRKNHKKMYYMSRGIAENYVLDGIVHGMPCELAKEKKFVENLRMKTARDLNKRWRKYGKVAKWKNPDEGLGLFYLEYVHEVAFIAIIVGGSCIGCVIVIAVIFWQYYSRIKAEEYANLALPKEFEILNLKRGSMIDEADIQRVSKKKKTGNKVRPGGVPLAHAHHLPFGKGLGRGGVGRGGVGRGGLGRGAFGRGGLGRGGVRRPGQQQPPFGHPRGGPPRFSAPPHGGGPPGLRHHNPGGIHGGGPPPPRHPGGPGHFGPRQAGPAGHFGPRQAGPAGQFGPSQAAPAPRQLAPPLQQPVGPRPPN</sequence>
<comment type="subcellular location">
    <subcellularLocation>
        <location evidence="1">Membrane</location>
        <topology evidence="1">Multi-pass membrane protein</topology>
    </subcellularLocation>
</comment>